<keyword evidence="7" id="KW-1185">Reference proteome</keyword>
<protein>
    <recommendedName>
        <fullName evidence="8">Flavoprotein, HI0933 family</fullName>
    </recommendedName>
</protein>
<evidence type="ECO:0000256" key="2">
    <source>
        <dbReference type="ARBA" id="ARBA00022630"/>
    </source>
</evidence>
<sequence>MIKVDLTIIGAGPAGIFTAINAAQNNKNILILEKNSTAGKKLLITGSGKCNITHSGDIRDFFNHYGKNNKFLMSALYSFDNSRLLSYFNQHKLKFITNEQGKIFPESDKAADILEALLAECKVKKIKFNFNSAVEQVNYDKKKRVFIIETAENIYKSNYLVLATGGKSYPKTGSTGDGYEFARQLGHKIITPQPALTSLINKNKHLINLAGISLKNVEISLWRNNNFLQKWQDDILFTHQGLSGPAIINYSRYFKIGDQLKLNLVDFKNKTDFENDLLKKSQQYGSLNLKNLLKKYQLATRIITEILPMAQLNINKNSAHLSKMEAHKIAQLFCEFKVDISHLAGFNKAMITAGGIDLTEIDPGTMESKLCNKLFAVGEILNIDGDTGGYNLQAAFSTAYLAGQKLKDYFSNN</sequence>
<dbReference type="InterPro" id="IPR055178">
    <property type="entry name" value="RsdA/BaiN/AoA(So)-like_dom"/>
</dbReference>
<name>A0A1I4JQB9_9FIRM</name>
<feature type="domain" description="RsdA/BaiN/AoA(So)-like Rossmann fold-like" evidence="4">
    <location>
        <begin position="5"/>
        <end position="404"/>
    </location>
</feature>
<dbReference type="SUPFAM" id="SSF51905">
    <property type="entry name" value="FAD/NAD(P)-binding domain"/>
    <property type="match status" value="1"/>
</dbReference>
<accession>A0A1I4JQB9</accession>
<keyword evidence="3" id="KW-0274">FAD</keyword>
<dbReference type="Gene3D" id="2.40.30.10">
    <property type="entry name" value="Translation factors"/>
    <property type="match status" value="1"/>
</dbReference>
<dbReference type="PRINTS" id="PR00411">
    <property type="entry name" value="PNDRDTASEI"/>
</dbReference>
<dbReference type="AlphaFoldDB" id="A0A1I4JQB9"/>
<dbReference type="PANTHER" id="PTHR42887">
    <property type="entry name" value="OS12G0638800 PROTEIN"/>
    <property type="match status" value="1"/>
</dbReference>
<keyword evidence="2" id="KW-0285">Flavoprotein</keyword>
<proteinExistence type="predicted"/>
<evidence type="ECO:0000256" key="1">
    <source>
        <dbReference type="ARBA" id="ARBA00001974"/>
    </source>
</evidence>
<dbReference type="Pfam" id="PF22780">
    <property type="entry name" value="HI0933_like_1st"/>
    <property type="match status" value="1"/>
</dbReference>
<evidence type="ECO:0000313" key="6">
    <source>
        <dbReference type="EMBL" id="SFL68511.1"/>
    </source>
</evidence>
<dbReference type="InterPro" id="IPR057661">
    <property type="entry name" value="RsdA/BaiN/AoA(So)_Rossmann"/>
</dbReference>
<evidence type="ECO:0000259" key="4">
    <source>
        <dbReference type="Pfam" id="PF03486"/>
    </source>
</evidence>
<evidence type="ECO:0000259" key="5">
    <source>
        <dbReference type="Pfam" id="PF22780"/>
    </source>
</evidence>
<dbReference type="InterPro" id="IPR023166">
    <property type="entry name" value="BaiN-like_dom_sf"/>
</dbReference>
<comment type="cofactor">
    <cofactor evidence="1">
        <name>FAD</name>
        <dbReference type="ChEBI" id="CHEBI:57692"/>
    </cofactor>
</comment>
<dbReference type="InterPro" id="IPR036188">
    <property type="entry name" value="FAD/NAD-bd_sf"/>
</dbReference>
<dbReference type="Proteomes" id="UP000199006">
    <property type="component" value="Unassembled WGS sequence"/>
</dbReference>
<dbReference type="InterPro" id="IPR004792">
    <property type="entry name" value="BaiN-like"/>
</dbReference>
<organism evidence="6 7">
    <name type="scientific">Halanaerobium salsuginis</name>
    <dbReference type="NCBI Taxonomy" id="29563"/>
    <lineage>
        <taxon>Bacteria</taxon>
        <taxon>Bacillati</taxon>
        <taxon>Bacillota</taxon>
        <taxon>Clostridia</taxon>
        <taxon>Halanaerobiales</taxon>
        <taxon>Halanaerobiaceae</taxon>
        <taxon>Halanaerobium</taxon>
    </lineage>
</organism>
<dbReference type="PRINTS" id="PR00368">
    <property type="entry name" value="FADPNR"/>
</dbReference>
<dbReference type="EMBL" id="FOTI01000024">
    <property type="protein sequence ID" value="SFL68511.1"/>
    <property type="molecule type" value="Genomic_DNA"/>
</dbReference>
<dbReference type="PANTHER" id="PTHR42887:SF2">
    <property type="entry name" value="OS12G0638800 PROTEIN"/>
    <property type="match status" value="1"/>
</dbReference>
<dbReference type="Pfam" id="PF03486">
    <property type="entry name" value="HI0933_like"/>
    <property type="match status" value="1"/>
</dbReference>
<dbReference type="Gene3D" id="1.10.8.260">
    <property type="entry name" value="HI0933 insert domain-like"/>
    <property type="match status" value="1"/>
</dbReference>
<dbReference type="SUPFAM" id="SSF160996">
    <property type="entry name" value="HI0933 insert domain-like"/>
    <property type="match status" value="1"/>
</dbReference>
<gene>
    <name evidence="6" type="ORF">SAMN02983006_01777</name>
</gene>
<dbReference type="Gene3D" id="3.50.50.60">
    <property type="entry name" value="FAD/NAD(P)-binding domain"/>
    <property type="match status" value="1"/>
</dbReference>
<dbReference type="RefSeq" id="WP_245750858.1">
    <property type="nucleotide sequence ID" value="NZ_FOTI01000024.1"/>
</dbReference>
<evidence type="ECO:0000256" key="3">
    <source>
        <dbReference type="ARBA" id="ARBA00022827"/>
    </source>
</evidence>
<dbReference type="NCBIfam" id="TIGR00275">
    <property type="entry name" value="aminoacetone oxidase family FAD-binding enzyme"/>
    <property type="match status" value="1"/>
</dbReference>
<reference evidence="6 7" key="1">
    <citation type="submission" date="2016-10" db="EMBL/GenBank/DDBJ databases">
        <authorList>
            <person name="de Groot N.N."/>
        </authorList>
    </citation>
    <scope>NUCLEOTIDE SEQUENCE [LARGE SCALE GENOMIC DNA]</scope>
    <source>
        <strain evidence="6 7">ATCC 51327</strain>
    </source>
</reference>
<evidence type="ECO:0008006" key="8">
    <source>
        <dbReference type="Google" id="ProtNLM"/>
    </source>
</evidence>
<feature type="domain" description="RsdA/BaiN/AoA(So)-like insert" evidence="5">
    <location>
        <begin position="193"/>
        <end position="350"/>
    </location>
</feature>
<evidence type="ECO:0000313" key="7">
    <source>
        <dbReference type="Proteomes" id="UP000199006"/>
    </source>
</evidence>